<dbReference type="PANTHER" id="PTHR46056">
    <property type="entry name" value="LONG-CHAIN-ALCOHOL OXIDASE"/>
    <property type="match status" value="1"/>
</dbReference>
<sequence length="587" mass="64214">MSTILPKKDVVIIGFGWTGSILANELADEGLDIVAIERGPWRDTATDFNIGYMQDELRFAIRKDLFLHASNEAMTMRNTAAETALPMRRYGSFLPGNGVGGAGVHWNGQTWRFYDSDFELKSHLTGRYGAERLSELQVEDWGVTGREMEASYDRFEQLAGISGKAGNIDGRIEDGGNPFESPRSRDYPLPPNRMPYGPALFADAARSVGYHPFPTPAANLSQSYVNPLGVAMGQCSYCGFCERFGCANYSKSSPQTCVLPVLMRKPNFELRTNSDVRKIELSKDGKTARGVTYVDTSGREFFQPAELVLVCAYALHNVRMMLLSGIGTPYDPATGEGVTGRNYCYQTNSGVTVFFDDKTFNPFIAAGAIGQTVDDFNGDSFDHGSVDFVGGGGINCVPTSGRPIQHRPVPPGTPKWGSAWKKATAKAYQSTLSFGVQGSSYAARGNYLSLDPTYTDRYGAPLLRVTFDFPDNDIRMSHYLSDRAREIAEAMNGTHVVESRRDKSWNSVPYQSTHNTGGAIMGSDPKRSALNRYLQSWDVPNVFVVGASAFPQNAGKNPTGTVGALAYWAADAIREQYLRNPGRGLVG</sequence>
<evidence type="ECO:0000256" key="2">
    <source>
        <dbReference type="ARBA" id="ARBA00022630"/>
    </source>
</evidence>
<accession>A0A4Y8RB25</accession>
<evidence type="ECO:0000256" key="1">
    <source>
        <dbReference type="ARBA" id="ARBA00010790"/>
    </source>
</evidence>
<evidence type="ECO:0000313" key="8">
    <source>
        <dbReference type="EMBL" id="TFF18246.1"/>
    </source>
</evidence>
<dbReference type="Gene3D" id="3.50.50.60">
    <property type="entry name" value="FAD/NAD(P)-binding domain"/>
    <property type="match status" value="2"/>
</dbReference>
<feature type="domain" description="Glucose-methanol-choline oxidoreductase C-terminal" evidence="7">
    <location>
        <begin position="446"/>
        <end position="566"/>
    </location>
</feature>
<evidence type="ECO:0000256" key="3">
    <source>
        <dbReference type="ARBA" id="ARBA00022827"/>
    </source>
</evidence>
<dbReference type="PANTHER" id="PTHR46056:SF12">
    <property type="entry name" value="LONG-CHAIN-ALCOHOL OXIDASE"/>
    <property type="match status" value="1"/>
</dbReference>
<evidence type="ECO:0000259" key="7">
    <source>
        <dbReference type="Pfam" id="PF05199"/>
    </source>
</evidence>
<dbReference type="Pfam" id="PF05199">
    <property type="entry name" value="GMC_oxred_C"/>
    <property type="match status" value="1"/>
</dbReference>
<evidence type="ECO:0000313" key="9">
    <source>
        <dbReference type="Proteomes" id="UP000298179"/>
    </source>
</evidence>
<dbReference type="RefSeq" id="WP_134764058.1">
    <property type="nucleotide sequence ID" value="NZ_SOZD01000010.1"/>
</dbReference>
<feature type="region of interest" description="Disordered" evidence="5">
    <location>
        <begin position="166"/>
        <end position="189"/>
    </location>
</feature>
<keyword evidence="2" id="KW-0285">Flavoprotein</keyword>
<evidence type="ECO:0000256" key="5">
    <source>
        <dbReference type="SAM" id="MobiDB-lite"/>
    </source>
</evidence>
<evidence type="ECO:0000256" key="4">
    <source>
        <dbReference type="ARBA" id="ARBA00023002"/>
    </source>
</evidence>
<keyword evidence="9" id="KW-1185">Reference proteome</keyword>
<reference evidence="8 9" key="1">
    <citation type="submission" date="2019-03" db="EMBL/GenBank/DDBJ databases">
        <title>Jiella endophytica sp. nov., a novel endophytic bacterium isolated from root of Ficus microcarpa Linn. f.</title>
        <authorList>
            <person name="Tuo L."/>
        </authorList>
    </citation>
    <scope>NUCLEOTIDE SEQUENCE [LARGE SCALE GENOMIC DNA]</scope>
    <source>
        <strain evidence="8 9">CBS5Q-3</strain>
    </source>
</reference>
<dbReference type="SUPFAM" id="SSF51905">
    <property type="entry name" value="FAD/NAD(P)-binding domain"/>
    <property type="match status" value="1"/>
</dbReference>
<dbReference type="GO" id="GO:0016614">
    <property type="term" value="F:oxidoreductase activity, acting on CH-OH group of donors"/>
    <property type="evidence" value="ECO:0007669"/>
    <property type="project" value="InterPro"/>
</dbReference>
<evidence type="ECO:0000259" key="6">
    <source>
        <dbReference type="Pfam" id="PF00732"/>
    </source>
</evidence>
<dbReference type="Proteomes" id="UP000298179">
    <property type="component" value="Unassembled WGS sequence"/>
</dbReference>
<dbReference type="InterPro" id="IPR000172">
    <property type="entry name" value="GMC_OxRdtase_N"/>
</dbReference>
<gene>
    <name evidence="8" type="ORF">E3C22_22090</name>
</gene>
<dbReference type="AlphaFoldDB" id="A0A4Y8RB25"/>
<keyword evidence="3" id="KW-0274">FAD</keyword>
<protein>
    <submittedName>
        <fullName evidence="8">GMC family oxidoreductase</fullName>
    </submittedName>
</protein>
<dbReference type="InterPro" id="IPR007867">
    <property type="entry name" value="GMC_OxRtase_C"/>
</dbReference>
<dbReference type="SUPFAM" id="SSF54373">
    <property type="entry name" value="FAD-linked reductases, C-terminal domain"/>
    <property type="match status" value="1"/>
</dbReference>
<dbReference type="EMBL" id="SOZD01000010">
    <property type="protein sequence ID" value="TFF18246.1"/>
    <property type="molecule type" value="Genomic_DNA"/>
</dbReference>
<dbReference type="InterPro" id="IPR036188">
    <property type="entry name" value="FAD/NAD-bd_sf"/>
</dbReference>
<dbReference type="Pfam" id="PF00732">
    <property type="entry name" value="GMC_oxred_N"/>
    <property type="match status" value="1"/>
</dbReference>
<keyword evidence="4" id="KW-0560">Oxidoreductase</keyword>
<comment type="caution">
    <text evidence="8">The sequence shown here is derived from an EMBL/GenBank/DDBJ whole genome shotgun (WGS) entry which is preliminary data.</text>
</comment>
<organism evidence="8 9">
    <name type="scientific">Jiella endophytica</name>
    <dbReference type="NCBI Taxonomy" id="2558362"/>
    <lineage>
        <taxon>Bacteria</taxon>
        <taxon>Pseudomonadati</taxon>
        <taxon>Pseudomonadota</taxon>
        <taxon>Alphaproteobacteria</taxon>
        <taxon>Hyphomicrobiales</taxon>
        <taxon>Aurantimonadaceae</taxon>
        <taxon>Jiella</taxon>
    </lineage>
</organism>
<feature type="domain" description="Glucose-methanol-choline oxidoreductase N-terminal" evidence="6">
    <location>
        <begin position="232"/>
        <end position="335"/>
    </location>
</feature>
<comment type="similarity">
    <text evidence="1">Belongs to the GMC oxidoreductase family.</text>
</comment>
<name>A0A4Y8RB25_9HYPH</name>
<dbReference type="OrthoDB" id="9798604at2"/>
<dbReference type="GO" id="GO:0050660">
    <property type="term" value="F:flavin adenine dinucleotide binding"/>
    <property type="evidence" value="ECO:0007669"/>
    <property type="project" value="InterPro"/>
</dbReference>
<proteinExistence type="inferred from homology"/>